<proteinExistence type="inferred from homology"/>
<evidence type="ECO:0000313" key="11">
    <source>
        <dbReference type="EMBL" id="EJT44199.1"/>
    </source>
</evidence>
<feature type="region of interest" description="Disordered" evidence="8">
    <location>
        <begin position="1"/>
        <end position="21"/>
    </location>
</feature>
<dbReference type="PANTHER" id="PTHR19858">
    <property type="entry name" value="WD40 REPEAT PROTEIN"/>
    <property type="match status" value="1"/>
</dbReference>
<dbReference type="InterPro" id="IPR015943">
    <property type="entry name" value="WD40/YVTN_repeat-like_dom_sf"/>
</dbReference>
<organism evidence="11 12">
    <name type="scientific">Saccharomyces kudriavzevii (strain ATCC MYA-4449 / AS 2.2408 / CBS 8840 / NBRC 1802 / NCYC 2889)</name>
    <name type="common">Yeast</name>
    <dbReference type="NCBI Taxonomy" id="226230"/>
    <lineage>
        <taxon>Eukaryota</taxon>
        <taxon>Fungi</taxon>
        <taxon>Dikarya</taxon>
        <taxon>Ascomycota</taxon>
        <taxon>Saccharomycotina</taxon>
        <taxon>Saccharomycetes</taxon>
        <taxon>Saccharomycetales</taxon>
        <taxon>Saccharomycetaceae</taxon>
        <taxon>Saccharomyces</taxon>
    </lineage>
</organism>
<comment type="subcellular location">
    <subcellularLocation>
        <location evidence="1">Nucleus</location>
        <location evidence="1">Nucleolus</location>
    </subcellularLocation>
</comment>
<feature type="repeat" description="WD" evidence="7">
    <location>
        <begin position="334"/>
        <end position="366"/>
    </location>
</feature>
<dbReference type="PRINTS" id="PR00320">
    <property type="entry name" value="GPROTEINBRPT"/>
</dbReference>
<dbReference type="Pfam" id="PF04003">
    <property type="entry name" value="Utp12"/>
    <property type="match status" value="1"/>
</dbReference>
<dbReference type="InterPro" id="IPR024977">
    <property type="entry name" value="Apc4-like_WD40_dom"/>
</dbReference>
<keyword evidence="6" id="KW-0539">Nucleus</keyword>
<gene>
    <name evidence="11" type="primary">YCR057C</name>
    <name evidence="11" type="ORF">SKUD_200805</name>
</gene>
<evidence type="ECO:0000256" key="3">
    <source>
        <dbReference type="ARBA" id="ARBA00022553"/>
    </source>
</evidence>
<dbReference type="GO" id="GO:0000028">
    <property type="term" value="P:ribosomal small subunit assembly"/>
    <property type="evidence" value="ECO:0007669"/>
    <property type="project" value="TreeGrafter"/>
</dbReference>
<dbReference type="InterPro" id="IPR019775">
    <property type="entry name" value="WD40_repeat_CS"/>
</dbReference>
<feature type="compositionally biased region" description="Polar residues" evidence="8">
    <location>
        <begin position="1"/>
        <end position="12"/>
    </location>
</feature>
<dbReference type="EMBL" id="AACI03000422">
    <property type="protein sequence ID" value="EJT44199.1"/>
    <property type="molecule type" value="Genomic_DNA"/>
</dbReference>
<dbReference type="SUPFAM" id="SSF50978">
    <property type="entry name" value="WD40 repeat-like"/>
    <property type="match status" value="2"/>
</dbReference>
<evidence type="ECO:0000256" key="5">
    <source>
        <dbReference type="ARBA" id="ARBA00022737"/>
    </source>
</evidence>
<dbReference type="STRING" id="226230.J8TGY2"/>
<evidence type="ECO:0000313" key="12">
    <source>
        <dbReference type="Proteomes" id="UP000002753"/>
    </source>
</evidence>
<dbReference type="GO" id="GO:0032040">
    <property type="term" value="C:small-subunit processome"/>
    <property type="evidence" value="ECO:0007669"/>
    <property type="project" value="UniProtKB-ARBA"/>
</dbReference>
<dbReference type="Pfam" id="PF12894">
    <property type="entry name" value="ANAPC4_WD40"/>
    <property type="match status" value="1"/>
</dbReference>
<feature type="compositionally biased region" description="Acidic residues" evidence="8">
    <location>
        <begin position="1051"/>
        <end position="1063"/>
    </location>
</feature>
<accession>J8TGY2</accession>
<dbReference type="InterPro" id="IPR011047">
    <property type="entry name" value="Quinoprotein_ADH-like_sf"/>
</dbReference>
<dbReference type="SMART" id="SM00320">
    <property type="entry name" value="WD40"/>
    <property type="match status" value="13"/>
</dbReference>
<feature type="repeat" description="WD" evidence="7">
    <location>
        <begin position="483"/>
        <end position="524"/>
    </location>
</feature>
<dbReference type="PROSITE" id="PS50082">
    <property type="entry name" value="WD_REPEATS_2"/>
    <property type="match status" value="5"/>
</dbReference>
<evidence type="ECO:0000256" key="8">
    <source>
        <dbReference type="SAM" id="MobiDB-lite"/>
    </source>
</evidence>
<dbReference type="HOGENOM" id="CLU_010458_0_0_1"/>
<keyword evidence="3" id="KW-0597">Phosphoprotein</keyword>
<name>J8TGY2_SACK1</name>
<dbReference type="SUPFAM" id="SSF50998">
    <property type="entry name" value="Quinoprotein alcohol dehydrogenase-like"/>
    <property type="match status" value="1"/>
</dbReference>
<keyword evidence="4 7" id="KW-0853">WD repeat</keyword>
<dbReference type="AlphaFoldDB" id="J8TGY2"/>
<evidence type="ECO:0000256" key="4">
    <source>
        <dbReference type="ARBA" id="ARBA00022574"/>
    </source>
</evidence>
<dbReference type="InterPro" id="IPR020472">
    <property type="entry name" value="WD40_PAC1"/>
</dbReference>
<reference evidence="12" key="2">
    <citation type="journal article" date="2011" name="G3 (Bethesda)">
        <title>The awesome power of yeast evolutionary genetics: New genome sequences and strain resources for the Saccharomyces sensu stricto genus.</title>
        <authorList>
            <person name="Scannell D.R."/>
            <person name="Zill O.A."/>
            <person name="Rokas A."/>
            <person name="Payen C."/>
            <person name="Dunham M.J."/>
            <person name="Eisen M.B."/>
            <person name="Rine J."/>
            <person name="Johnston M."/>
            <person name="Hittinger C.T."/>
        </authorList>
    </citation>
    <scope>GENOME REANNOTATION</scope>
    <source>
        <strain evidence="12">ATCC MYA-4449 / AS 2.2408 / CBS 8840 / NBRC 1802 / NCYC 2889</strain>
    </source>
</reference>
<feature type="compositionally biased region" description="Acidic residues" evidence="8">
    <location>
        <begin position="1015"/>
        <end position="1033"/>
    </location>
</feature>
<dbReference type="FunFam" id="2.130.10.10:FF:000219">
    <property type="entry name" value="Periodic tryptophan protein 2"/>
    <property type="match status" value="1"/>
</dbReference>
<dbReference type="Gene3D" id="2.130.10.10">
    <property type="entry name" value="YVTN repeat-like/Quinoprotein amine dehydrogenase"/>
    <property type="match status" value="3"/>
</dbReference>
<feature type="repeat" description="WD" evidence="7">
    <location>
        <begin position="611"/>
        <end position="644"/>
    </location>
</feature>
<evidence type="ECO:0000256" key="6">
    <source>
        <dbReference type="ARBA" id="ARBA00023242"/>
    </source>
</evidence>
<keyword evidence="12" id="KW-1185">Reference proteome</keyword>
<protein>
    <submittedName>
        <fullName evidence="11">PWP2-like protein</fullName>
    </submittedName>
</protein>
<evidence type="ECO:0000256" key="1">
    <source>
        <dbReference type="ARBA" id="ARBA00004604"/>
    </source>
</evidence>
<dbReference type="Pfam" id="PF00400">
    <property type="entry name" value="WD40"/>
    <property type="match status" value="5"/>
</dbReference>
<comment type="similarity">
    <text evidence="2">Belongs to the WD repeat PWP2 family.</text>
</comment>
<evidence type="ECO:0000256" key="2">
    <source>
        <dbReference type="ARBA" id="ARBA00010226"/>
    </source>
</evidence>
<feature type="repeat" description="WD" evidence="7">
    <location>
        <begin position="525"/>
        <end position="566"/>
    </location>
</feature>
<dbReference type="InterPro" id="IPR001680">
    <property type="entry name" value="WD40_rpt"/>
</dbReference>
<comment type="caution">
    <text evidence="11">The sequence shown here is derived from an EMBL/GenBank/DDBJ whole genome shotgun (WGS) entry which is preliminary data.</text>
</comment>
<dbReference type="GO" id="GO:0034388">
    <property type="term" value="C:Pwp2p-containing subcomplex of 90S preribosome"/>
    <property type="evidence" value="ECO:0007669"/>
    <property type="project" value="TreeGrafter"/>
</dbReference>
<dbReference type="PROSITE" id="PS50294">
    <property type="entry name" value="WD_REPEATS_REGION"/>
    <property type="match status" value="5"/>
</dbReference>
<evidence type="ECO:0000256" key="7">
    <source>
        <dbReference type="PROSITE-ProRule" id="PRU00221"/>
    </source>
</evidence>
<dbReference type="FunFam" id="2.130.10.10:FF:000602">
    <property type="entry name" value="Periodic tryptophan protein 2"/>
    <property type="match status" value="1"/>
</dbReference>
<dbReference type="PROSITE" id="PS00678">
    <property type="entry name" value="WD_REPEATS_1"/>
    <property type="match status" value="2"/>
</dbReference>
<evidence type="ECO:0000259" key="10">
    <source>
        <dbReference type="Pfam" id="PF12894"/>
    </source>
</evidence>
<feature type="region of interest" description="Disordered" evidence="8">
    <location>
        <begin position="795"/>
        <end position="814"/>
    </location>
</feature>
<dbReference type="PANTHER" id="PTHR19858:SF0">
    <property type="entry name" value="PERIODIC TRYPTOPHAN PROTEIN 2 HOMOLOG"/>
    <property type="match status" value="1"/>
</dbReference>
<feature type="domain" description="Anaphase-promoting complex subunit 4-like WD40" evidence="10">
    <location>
        <begin position="379"/>
        <end position="450"/>
    </location>
</feature>
<dbReference type="GO" id="GO:0000462">
    <property type="term" value="P:maturation of SSU-rRNA from tricistronic rRNA transcript (SSU-rRNA, 5.8S rRNA, LSU-rRNA)"/>
    <property type="evidence" value="ECO:0007669"/>
    <property type="project" value="TreeGrafter"/>
</dbReference>
<feature type="repeat" description="WD" evidence="7">
    <location>
        <begin position="289"/>
        <end position="330"/>
    </location>
</feature>
<dbReference type="InterPro" id="IPR027145">
    <property type="entry name" value="PWP2"/>
</dbReference>
<feature type="domain" description="Small-subunit processome Utp12" evidence="9">
    <location>
        <begin position="888"/>
        <end position="992"/>
    </location>
</feature>
<feature type="region of interest" description="Disordered" evidence="8">
    <location>
        <begin position="1015"/>
        <end position="1063"/>
    </location>
</feature>
<dbReference type="Proteomes" id="UP000002753">
    <property type="component" value="Unassembled WGS sequence"/>
</dbReference>
<keyword evidence="5" id="KW-0677">Repeat</keyword>
<reference evidence="11 12" key="1">
    <citation type="journal article" date="2003" name="Science">
        <title>Finding functional features in Saccharomyces genomes by phylogenetic footprinting.</title>
        <authorList>
            <person name="Cliften P.F."/>
            <person name="Sudarsanam P."/>
            <person name="Desikan A."/>
            <person name="Fulton L."/>
            <person name="Fulton B."/>
            <person name="Majors J."/>
            <person name="Waterston R."/>
            <person name="Cohen B.A."/>
            <person name="Johnston M."/>
        </authorList>
    </citation>
    <scope>NUCLEOTIDE SEQUENCE [LARGE SCALE GENOMIC DNA]</scope>
    <source>
        <strain evidence="12">ATCC MYA-4449 / AS 2.2408 / CBS 8840 / NBRC 1802 / NCYC 2889</strain>
    </source>
</reference>
<dbReference type="InterPro" id="IPR036322">
    <property type="entry name" value="WD40_repeat_dom_sf"/>
</dbReference>
<evidence type="ECO:0000259" key="9">
    <source>
        <dbReference type="Pfam" id="PF04003"/>
    </source>
</evidence>
<sequence>MAPQPRTRTPMTTAKLPQAPECSISSPSWTCGTSSSWWPVGSAVPTSGPTVSSTSTPRQERLLSGLASRNSHMLVACADHMRRIVLFETFSTFQLIAKFFFFSEKKEKKFQVVKIYVYLHSKLGGYNSNSGFHQTYKTADRTPNRNVMRSDFKFSNLLGTVYRQGNIIFSDDGKQLLSPVGNRVSVFDLINNKSFTFEYEHRKNIAAIDLNKQGTLLISIDEDGRAILVNFKARNVLHHFNFKEKCSAVKFSPDGKLFALAAGRFLQIWKTPDANKDRQFAPFVRYRVHAGHFQDITSLTWSQDSRFVLTTSKDLSTKIWSVNSDEKDLAATTFNGHRDYVMGAFFSHDQEKIYTVSKDGAVFVWEFTRRPTDDDNEEEEEEVDISKYSWRITKKHFFYANQSKVKCVTFHPATRLLAVGFTSGEFRLYDLPDFTLIQQLSMGQNPVNTVSVNSTGEWLAFGSSKLGQLLVYEWQSESYILKQQGHFDSTNCLAYSPDGSRVVTASDDGKIKVWDITSGFCLATFEEHTSSVTAVQFAKRGQVMFSSSLDGTVRAWDLIRYRNFRTFTGTERIQFNCLAVDPSGEVVCAGSLDNFDIHVWSVQTGQLLDALSGHEGPVSCLSFSQENSVLASASWDKTIRIWSIFGRSQQVEPLEVYSDVLALSMRPDGKEVAVSTLKGQISIFNIEDAKQVGNIDCRKDIISGRFNEDRFTAKNSERSKFFTTIHYSFDGMAIVAGGNNNSICLYDVPNEVLLKRFIVSRNMALNGTLEFLNSKKMTEAGSLDLIDDAGENSDLEDRIDNSLPGSRRGGDLSTRKMRPEVRVTSVQFSPTANAFAAASTEGLLVYSINDVILFDPFDLDVDVTPHATIEALREKQYLNAMVMAFRLNEEYLINKVYESIPVKEISLVASNIPVVYLPRILKFIGDFAIESQHIEFNLIWIKNLLSASGGYINEHKYLFSTAMRSIQRFIVRVAKDVVNTATDNKYAYRFLVSTDGSMEDGGADEDDQALLEDAVEEDKEEDDVAMESDEEEGWIGFNGKDNKLPLPNESDSSDEEQDEEELS</sequence>
<dbReference type="CDD" id="cd00200">
    <property type="entry name" value="WD40"/>
    <property type="match status" value="1"/>
</dbReference>
<dbReference type="InterPro" id="IPR007148">
    <property type="entry name" value="SSU_processome_Utp12"/>
</dbReference>